<gene>
    <name evidence="1" type="ordered locus">Huta_2217</name>
</gene>
<dbReference type="Proteomes" id="UP000002071">
    <property type="component" value="Chromosome"/>
</dbReference>
<proteinExistence type="predicted"/>
<reference evidence="1 2" key="1">
    <citation type="journal article" date="2009" name="Stand. Genomic Sci.">
        <title>Complete genome sequence of Halorhabdus utahensis type strain (AX-2).</title>
        <authorList>
            <person name="Anderson I."/>
            <person name="Tindall B.J."/>
            <person name="Pomrenke H."/>
            <person name="Goker M."/>
            <person name="Lapidus A."/>
            <person name="Nolan M."/>
            <person name="Copeland A."/>
            <person name="Glavina Del Rio T."/>
            <person name="Chen F."/>
            <person name="Tice H."/>
            <person name="Cheng J.F."/>
            <person name="Lucas S."/>
            <person name="Chertkov O."/>
            <person name="Bruce D."/>
            <person name="Brettin T."/>
            <person name="Detter J.C."/>
            <person name="Han C."/>
            <person name="Goodwin L."/>
            <person name="Land M."/>
            <person name="Hauser L."/>
            <person name="Chang Y.J."/>
            <person name="Jeffries C.D."/>
            <person name="Pitluck S."/>
            <person name="Pati A."/>
            <person name="Mavromatis K."/>
            <person name="Ivanova N."/>
            <person name="Ovchinnikova G."/>
            <person name="Chen A."/>
            <person name="Palaniappan K."/>
            <person name="Chain P."/>
            <person name="Rohde M."/>
            <person name="Bristow J."/>
            <person name="Eisen J.A."/>
            <person name="Markowitz V."/>
            <person name="Hugenholtz P."/>
            <person name="Kyrpides N.C."/>
            <person name="Klenk H.P."/>
        </authorList>
    </citation>
    <scope>NUCLEOTIDE SEQUENCE [LARGE SCALE GENOMIC DNA]</scope>
    <source>
        <strain evidence="2">DSM 12940 / JCM 11049 / AX-2</strain>
    </source>
</reference>
<dbReference type="AlphaFoldDB" id="C7NUM7"/>
<dbReference type="HOGENOM" id="CLU_3379896_0_0_2"/>
<name>C7NUM7_HALUD</name>
<accession>C7NUM7</accession>
<protein>
    <submittedName>
        <fullName evidence="1">Uncharacterized protein</fullName>
    </submittedName>
</protein>
<organism evidence="1 2">
    <name type="scientific">Halorhabdus utahensis (strain DSM 12940 / JCM 11049 / AX-2)</name>
    <dbReference type="NCBI Taxonomy" id="519442"/>
    <lineage>
        <taxon>Archaea</taxon>
        <taxon>Methanobacteriati</taxon>
        <taxon>Methanobacteriota</taxon>
        <taxon>Stenosarchaea group</taxon>
        <taxon>Halobacteria</taxon>
        <taxon>Halobacteriales</taxon>
        <taxon>Haloarculaceae</taxon>
        <taxon>Halorhabdus</taxon>
    </lineage>
</organism>
<evidence type="ECO:0000313" key="2">
    <source>
        <dbReference type="Proteomes" id="UP000002071"/>
    </source>
</evidence>
<dbReference type="KEGG" id="hut:Huta_2217"/>
<sequence>MQVTHYDTCQECGSDLESPTSYRRHAYCAGCQN</sequence>
<keyword evidence="2" id="KW-1185">Reference proteome</keyword>
<evidence type="ECO:0000313" key="1">
    <source>
        <dbReference type="EMBL" id="ACV12384.1"/>
    </source>
</evidence>
<dbReference type="EMBL" id="CP001687">
    <property type="protein sequence ID" value="ACV12384.1"/>
    <property type="molecule type" value="Genomic_DNA"/>
</dbReference>